<dbReference type="InterPro" id="IPR036249">
    <property type="entry name" value="Thioredoxin-like_sf"/>
</dbReference>
<reference evidence="6" key="1">
    <citation type="journal article" date="2010" name="Nat. Biotechnol.">
        <title>Draft genome sequence of the oilseed species Ricinus communis.</title>
        <authorList>
            <person name="Chan A.P."/>
            <person name="Crabtree J."/>
            <person name="Zhao Q."/>
            <person name="Lorenzi H."/>
            <person name="Orvis J."/>
            <person name="Puiu D."/>
            <person name="Melake-Berhan A."/>
            <person name="Jones K.M."/>
            <person name="Redman J."/>
            <person name="Chen G."/>
            <person name="Cahoon E.B."/>
            <person name="Gedil M."/>
            <person name="Stanke M."/>
            <person name="Haas B.J."/>
            <person name="Wortman J.R."/>
            <person name="Fraser-Liggett C.M."/>
            <person name="Ravel J."/>
            <person name="Rabinowicz P.D."/>
        </authorList>
    </citation>
    <scope>NUCLEOTIDE SEQUENCE [LARGE SCALE GENOMIC DNA]</scope>
    <source>
        <strain evidence="6">cv. Hale</strain>
    </source>
</reference>
<dbReference type="InterPro" id="IPR002109">
    <property type="entry name" value="Glutaredoxin"/>
</dbReference>
<dbReference type="CDD" id="cd03418">
    <property type="entry name" value="GRX_GRXb_1_3_like"/>
    <property type="match status" value="1"/>
</dbReference>
<evidence type="ECO:0000259" key="4">
    <source>
        <dbReference type="Pfam" id="PF00462"/>
    </source>
</evidence>
<dbReference type="Gene3D" id="3.40.30.10">
    <property type="entry name" value="Glutaredoxin"/>
    <property type="match status" value="1"/>
</dbReference>
<protein>
    <submittedName>
        <fullName evidence="5">Glutaredoxin, grx, putative</fullName>
    </submittedName>
</protein>
<dbReference type="NCBIfam" id="TIGR02181">
    <property type="entry name" value="GRX_bact"/>
    <property type="match status" value="1"/>
</dbReference>
<dbReference type="PANTHER" id="PTHR34386">
    <property type="entry name" value="GLUTAREDOXIN"/>
    <property type="match status" value="1"/>
</dbReference>
<dbReference type="GO" id="GO:0045454">
    <property type="term" value="P:cell redox homeostasis"/>
    <property type="evidence" value="ECO:0000318"/>
    <property type="project" value="GO_Central"/>
</dbReference>
<evidence type="ECO:0000256" key="3">
    <source>
        <dbReference type="ARBA" id="ARBA00022982"/>
    </source>
</evidence>
<keyword evidence="3" id="KW-0249">Electron transport</keyword>
<dbReference type="PROSITE" id="PS51354">
    <property type="entry name" value="GLUTAREDOXIN_2"/>
    <property type="match status" value="1"/>
</dbReference>
<evidence type="ECO:0000313" key="6">
    <source>
        <dbReference type="Proteomes" id="UP000008311"/>
    </source>
</evidence>
<dbReference type="PANTHER" id="PTHR34386:SF1">
    <property type="entry name" value="GLUTAREDOXIN-LIKE PROTEIN NRDH"/>
    <property type="match status" value="1"/>
</dbReference>
<keyword evidence="6" id="KW-1185">Reference proteome</keyword>
<dbReference type="InterPro" id="IPR014025">
    <property type="entry name" value="Glutaredoxin_subgr"/>
</dbReference>
<accession>B9TNA3</accession>
<gene>
    <name evidence="5" type="ORF">RCOM_2027240</name>
</gene>
<comment type="similarity">
    <text evidence="1">Belongs to the glutaredoxin family.</text>
</comment>
<evidence type="ECO:0000313" key="5">
    <source>
        <dbReference type="EMBL" id="EEF22662.1"/>
    </source>
</evidence>
<feature type="non-terminal residue" evidence="5">
    <location>
        <position position="1"/>
    </location>
</feature>
<evidence type="ECO:0000256" key="2">
    <source>
        <dbReference type="ARBA" id="ARBA00022448"/>
    </source>
</evidence>
<dbReference type="AlphaFoldDB" id="B9TNA3"/>
<dbReference type="STRING" id="3988.B9TNA3"/>
<dbReference type="PRINTS" id="PR00160">
    <property type="entry name" value="GLUTAREDOXIN"/>
</dbReference>
<name>B9TNA3_RICCO</name>
<evidence type="ECO:0000256" key="1">
    <source>
        <dbReference type="ARBA" id="ARBA00007787"/>
    </source>
</evidence>
<dbReference type="Proteomes" id="UP000008311">
    <property type="component" value="Unassembled WGS sequence"/>
</dbReference>
<dbReference type="GO" id="GO:0009055">
    <property type="term" value="F:electron transfer activity"/>
    <property type="evidence" value="ECO:0000318"/>
    <property type="project" value="GO_Central"/>
</dbReference>
<dbReference type="EMBL" id="EQ991790">
    <property type="protein sequence ID" value="EEF22662.1"/>
    <property type="molecule type" value="Genomic_DNA"/>
</dbReference>
<dbReference type="InterPro" id="IPR051548">
    <property type="entry name" value="Grx-like_ET"/>
</dbReference>
<keyword evidence="2" id="KW-0813">Transport</keyword>
<proteinExistence type="inferred from homology"/>
<dbReference type="InterPro" id="IPR011900">
    <property type="entry name" value="GRX_bact"/>
</dbReference>
<dbReference type="Pfam" id="PF00462">
    <property type="entry name" value="Glutaredoxin"/>
    <property type="match status" value="1"/>
</dbReference>
<dbReference type="InParanoid" id="B9TNA3"/>
<sequence>AGIGQPHQLVTVSDLSRDVGHFAMKPLDFLGMSVELVVEEIEFGLVHGEVGWWSMGLSYLLRRISKILRLAGMLRRRCLLHTGAINQEDIMTQVTIYTSPVCGYCTMAKRLLAGKGVAVTEIDAGSDPQALQEMMTRSGRRTVPQIFFGERHIGGYDDLVALDRSGGFDAALSAA</sequence>
<feature type="domain" description="Glutaredoxin" evidence="4">
    <location>
        <begin position="94"/>
        <end position="153"/>
    </location>
</feature>
<dbReference type="SUPFAM" id="SSF52833">
    <property type="entry name" value="Thioredoxin-like"/>
    <property type="match status" value="1"/>
</dbReference>
<organism evidence="5 6">
    <name type="scientific">Ricinus communis</name>
    <name type="common">Castor bean</name>
    <dbReference type="NCBI Taxonomy" id="3988"/>
    <lineage>
        <taxon>Eukaryota</taxon>
        <taxon>Viridiplantae</taxon>
        <taxon>Streptophyta</taxon>
        <taxon>Embryophyta</taxon>
        <taxon>Tracheophyta</taxon>
        <taxon>Spermatophyta</taxon>
        <taxon>Magnoliopsida</taxon>
        <taxon>eudicotyledons</taxon>
        <taxon>Gunneridae</taxon>
        <taxon>Pentapetalae</taxon>
        <taxon>rosids</taxon>
        <taxon>fabids</taxon>
        <taxon>Malpighiales</taxon>
        <taxon>Euphorbiaceae</taxon>
        <taxon>Acalyphoideae</taxon>
        <taxon>Acalypheae</taxon>
        <taxon>Ricinus</taxon>
    </lineage>
</organism>